<evidence type="ECO:0000313" key="6">
    <source>
        <dbReference type="Proteomes" id="UP001279642"/>
    </source>
</evidence>
<sequence length="162" mass="18190">MTLPIRSGQLAERPEKRAQITAAIQAETGIDETMIKRLVHRFYDAVRADDLLGPVFAARISDWEPHLARMCEFWSSVALMSGRYHGQPMQKHMPLPIHADHFDRWLNLFEAAAKEVCPPAAVTHFMERARRIAESLELGIAGMNGVLLGKGDRYRPAAAKSD</sequence>
<dbReference type="Pfam" id="PF01152">
    <property type="entry name" value="Bac_globin"/>
    <property type="match status" value="1"/>
</dbReference>
<dbReference type="InterPro" id="IPR001486">
    <property type="entry name" value="Hemoglobin_trunc"/>
</dbReference>
<name>A0ABU5EDX6_9PROT</name>
<evidence type="ECO:0000256" key="3">
    <source>
        <dbReference type="ARBA" id="ARBA00022723"/>
    </source>
</evidence>
<evidence type="ECO:0000256" key="1">
    <source>
        <dbReference type="ARBA" id="ARBA00022448"/>
    </source>
</evidence>
<comment type="caution">
    <text evidence="5">The sequence shown here is derived from an EMBL/GenBank/DDBJ whole genome shotgun (WGS) entry which is preliminary data.</text>
</comment>
<dbReference type="EMBL" id="JAXCLW010000005">
    <property type="protein sequence ID" value="MDY0884560.1"/>
    <property type="molecule type" value="Genomic_DNA"/>
</dbReference>
<evidence type="ECO:0000256" key="4">
    <source>
        <dbReference type="ARBA" id="ARBA00023004"/>
    </source>
</evidence>
<protein>
    <submittedName>
        <fullName evidence="5">Group III truncated hemoglobin</fullName>
    </submittedName>
</protein>
<dbReference type="InterPro" id="IPR009050">
    <property type="entry name" value="Globin-like_sf"/>
</dbReference>
<dbReference type="SUPFAM" id="SSF46458">
    <property type="entry name" value="Globin-like"/>
    <property type="match status" value="1"/>
</dbReference>
<dbReference type="CDD" id="cd08916">
    <property type="entry name" value="TrHb3_P"/>
    <property type="match status" value="1"/>
</dbReference>
<evidence type="ECO:0000313" key="5">
    <source>
        <dbReference type="EMBL" id="MDY0884560.1"/>
    </source>
</evidence>
<dbReference type="InterPro" id="IPR012292">
    <property type="entry name" value="Globin/Proto"/>
</dbReference>
<evidence type="ECO:0000256" key="2">
    <source>
        <dbReference type="ARBA" id="ARBA00022617"/>
    </source>
</evidence>
<gene>
    <name evidence="5" type="ORF">SMD27_17075</name>
</gene>
<dbReference type="RefSeq" id="WP_320509633.1">
    <property type="nucleotide sequence ID" value="NZ_JAXCLW010000005.1"/>
</dbReference>
<keyword evidence="6" id="KW-1185">Reference proteome</keyword>
<keyword evidence="2" id="KW-0349">Heme</keyword>
<reference evidence="5 6" key="1">
    <citation type="journal article" date="2016" name="Antonie Van Leeuwenhoek">
        <title>Dongia soli sp. nov., isolated from soil from Dokdo, Korea.</title>
        <authorList>
            <person name="Kim D.U."/>
            <person name="Lee H."/>
            <person name="Kim H."/>
            <person name="Kim S.G."/>
            <person name="Ka J.O."/>
        </authorList>
    </citation>
    <scope>NUCLEOTIDE SEQUENCE [LARGE SCALE GENOMIC DNA]</scope>
    <source>
        <strain evidence="5 6">D78</strain>
    </source>
</reference>
<accession>A0ABU5EDX6</accession>
<keyword evidence="1" id="KW-0813">Transport</keyword>
<organism evidence="5 6">
    <name type="scientific">Dongia soli</name>
    <dbReference type="NCBI Taxonomy" id="600628"/>
    <lineage>
        <taxon>Bacteria</taxon>
        <taxon>Pseudomonadati</taxon>
        <taxon>Pseudomonadota</taxon>
        <taxon>Alphaproteobacteria</taxon>
        <taxon>Rhodospirillales</taxon>
        <taxon>Dongiaceae</taxon>
        <taxon>Dongia</taxon>
    </lineage>
</organism>
<dbReference type="Proteomes" id="UP001279642">
    <property type="component" value="Unassembled WGS sequence"/>
</dbReference>
<keyword evidence="3" id="KW-0479">Metal-binding</keyword>
<proteinExistence type="predicted"/>
<dbReference type="Gene3D" id="1.10.490.10">
    <property type="entry name" value="Globins"/>
    <property type="match status" value="1"/>
</dbReference>
<keyword evidence="4" id="KW-0408">Iron</keyword>